<dbReference type="InterPro" id="IPR040115">
    <property type="entry name" value="Lnp"/>
</dbReference>
<evidence type="ECO:0000313" key="4">
    <source>
        <dbReference type="EMBL" id="RCN40744.1"/>
    </source>
</evidence>
<accession>A0A368G8K2</accession>
<comment type="caution">
    <text evidence="4">The sequence shown here is derived from an EMBL/GenBank/DDBJ whole genome shotgun (WGS) entry which is preliminary data.</text>
</comment>
<keyword evidence="2" id="KW-0863">Zinc-finger</keyword>
<comment type="similarity">
    <text evidence="1 2">Belongs to the lunapark family.</text>
</comment>
<dbReference type="GO" id="GO:0071788">
    <property type="term" value="P:endoplasmic reticulum tubular network maintenance"/>
    <property type="evidence" value="ECO:0007669"/>
    <property type="project" value="UniProtKB-UniRule"/>
</dbReference>
<evidence type="ECO:0000259" key="3">
    <source>
        <dbReference type="Pfam" id="PF10058"/>
    </source>
</evidence>
<organism evidence="4 5">
    <name type="scientific">Ancylostoma caninum</name>
    <name type="common">Dog hookworm</name>
    <dbReference type="NCBI Taxonomy" id="29170"/>
    <lineage>
        <taxon>Eukaryota</taxon>
        <taxon>Metazoa</taxon>
        <taxon>Ecdysozoa</taxon>
        <taxon>Nematoda</taxon>
        <taxon>Chromadorea</taxon>
        <taxon>Rhabditida</taxon>
        <taxon>Rhabditina</taxon>
        <taxon>Rhabditomorpha</taxon>
        <taxon>Strongyloidea</taxon>
        <taxon>Ancylostomatidae</taxon>
        <taxon>Ancylostomatinae</taxon>
        <taxon>Ancylostoma</taxon>
    </lineage>
</organism>
<keyword evidence="2" id="KW-0479">Metal-binding</keyword>
<dbReference type="PANTHER" id="PTHR22166">
    <property type="entry name" value="ENDOPLASMIC RETICULUM JUNCTION FORMATION PROTEIN LUNAPARK"/>
    <property type="match status" value="1"/>
</dbReference>
<gene>
    <name evidence="4" type="ORF">ANCCAN_13324</name>
</gene>
<dbReference type="EMBL" id="JOJR01000270">
    <property type="protein sequence ID" value="RCN40744.1"/>
    <property type="molecule type" value="Genomic_DNA"/>
</dbReference>
<name>A0A368G8K2_ANCCA</name>
<dbReference type="GO" id="GO:0008270">
    <property type="term" value="F:zinc ion binding"/>
    <property type="evidence" value="ECO:0007669"/>
    <property type="project" value="UniProtKB-KW"/>
</dbReference>
<sequence>MFKCFPQVGPMRAIAARSRLKPIRPFQRESTTIVDKMVDYFFGDGPSQRFALICSSCHGHNGMAVPAEYDYLAFVCFICGHFNPAKKFSTIFLPMFEPAAGTIQPWTVDEDVHTMSSNSLHEHANGKQEKLISKERKVCLLEHYSASRMNR</sequence>
<feature type="domain" description="Lunapark zinc ribbon" evidence="3">
    <location>
        <begin position="34"/>
        <end position="83"/>
    </location>
</feature>
<comment type="function">
    <text evidence="2">Plays a role in determining ER morphology.</text>
</comment>
<evidence type="ECO:0000256" key="1">
    <source>
        <dbReference type="ARBA" id="ARBA00009940"/>
    </source>
</evidence>
<dbReference type="PANTHER" id="PTHR22166:SF12">
    <property type="entry name" value="ENDOPLASMIC RETICULUM JUNCTION FORMATION PROTEIN LUNAPARK"/>
    <property type="match status" value="1"/>
</dbReference>
<keyword evidence="2" id="KW-0862">Zinc</keyword>
<dbReference type="OrthoDB" id="3169036at2759"/>
<keyword evidence="2" id="KW-0256">Endoplasmic reticulum</keyword>
<proteinExistence type="inferred from homology"/>
<dbReference type="Pfam" id="PF10058">
    <property type="entry name" value="Zn_ribbon_10"/>
    <property type="match status" value="1"/>
</dbReference>
<dbReference type="Proteomes" id="UP000252519">
    <property type="component" value="Unassembled WGS sequence"/>
</dbReference>
<keyword evidence="5" id="KW-1185">Reference proteome</keyword>
<dbReference type="AlphaFoldDB" id="A0A368G8K2"/>
<dbReference type="GO" id="GO:0098826">
    <property type="term" value="C:endoplasmic reticulum tubular network membrane"/>
    <property type="evidence" value="ECO:0007669"/>
    <property type="project" value="UniProtKB-UniRule"/>
</dbReference>
<evidence type="ECO:0000256" key="2">
    <source>
        <dbReference type="RuleBase" id="RU367073"/>
    </source>
</evidence>
<comment type="domain">
    <text evidence="2">The C4-type zinc finger motif is necessary both for its ER three-way tubular junction localization and formation.</text>
</comment>
<dbReference type="STRING" id="29170.A0A368G8K2"/>
<protein>
    <recommendedName>
        <fullName evidence="2">Endoplasmic reticulum junction formation protein lunapark</fullName>
    </recommendedName>
</protein>
<evidence type="ECO:0000313" key="5">
    <source>
        <dbReference type="Proteomes" id="UP000252519"/>
    </source>
</evidence>
<dbReference type="GO" id="GO:1903373">
    <property type="term" value="P:positive regulation of endoplasmic reticulum tubular network organization"/>
    <property type="evidence" value="ECO:0007669"/>
    <property type="project" value="UniProtKB-UniRule"/>
</dbReference>
<dbReference type="InterPro" id="IPR019273">
    <property type="entry name" value="Lunapark_Znf"/>
</dbReference>
<reference evidence="4 5" key="1">
    <citation type="submission" date="2014-10" db="EMBL/GenBank/DDBJ databases">
        <title>Draft genome of the hookworm Ancylostoma caninum.</title>
        <authorList>
            <person name="Mitreva M."/>
        </authorList>
    </citation>
    <scope>NUCLEOTIDE SEQUENCE [LARGE SCALE GENOMIC DNA]</scope>
    <source>
        <strain evidence="4 5">Baltimore</strain>
    </source>
</reference>
<comment type="subcellular location">
    <subcellularLocation>
        <location evidence="2">Endoplasmic reticulum membrane</location>
        <topology evidence="2">Multi-pass membrane protein</topology>
    </subcellularLocation>
</comment>